<comment type="caution">
    <text evidence="1">The sequence shown here is derived from an EMBL/GenBank/DDBJ whole genome shotgun (WGS) entry which is preliminary data.</text>
</comment>
<organism evidence="1 2">
    <name type="scientific">Candidatus Roizmanbacteria bacterium CG_4_9_14_0_2_um_filter_39_13</name>
    <dbReference type="NCBI Taxonomy" id="1974839"/>
    <lineage>
        <taxon>Bacteria</taxon>
        <taxon>Candidatus Roizmaniibacteriota</taxon>
    </lineage>
</organism>
<name>A0A2M8EX67_9BACT</name>
<evidence type="ECO:0000313" key="2">
    <source>
        <dbReference type="Proteomes" id="UP000231383"/>
    </source>
</evidence>
<reference evidence="2" key="1">
    <citation type="submission" date="2017-09" db="EMBL/GenBank/DDBJ databases">
        <title>Depth-based differentiation of microbial function through sediment-hosted aquifers and enrichment of novel symbionts in the deep terrestrial subsurface.</title>
        <authorList>
            <person name="Probst A.J."/>
            <person name="Ladd B."/>
            <person name="Jarett J.K."/>
            <person name="Geller-Mcgrath D.E."/>
            <person name="Sieber C.M.K."/>
            <person name="Emerson J.B."/>
            <person name="Anantharaman K."/>
            <person name="Thomas B.C."/>
            <person name="Malmstrom R."/>
            <person name="Stieglmeier M."/>
            <person name="Klingl A."/>
            <person name="Woyke T."/>
            <person name="Ryan C.M."/>
            <person name="Banfield J.F."/>
        </authorList>
    </citation>
    <scope>NUCLEOTIDE SEQUENCE [LARGE SCALE GENOMIC DNA]</scope>
</reference>
<protein>
    <submittedName>
        <fullName evidence="1">Uncharacterized protein</fullName>
    </submittedName>
</protein>
<proteinExistence type="predicted"/>
<accession>A0A2M8EX67</accession>
<sequence>MDIKTVFPFDFFQDEVIVDTTKVSIHIHYFFYSKEVRSVQFKDIFSVIVQQGVFFASLELVDKFFSEQPIIVRHLWKKDAIKARRIIQGMIIAQKQSIDIRTIPVKELVSKLETIGESR</sequence>
<dbReference type="AlphaFoldDB" id="A0A2M8EX67"/>
<dbReference type="Proteomes" id="UP000231383">
    <property type="component" value="Unassembled WGS sequence"/>
</dbReference>
<dbReference type="EMBL" id="PFSC01000147">
    <property type="protein sequence ID" value="PJC30439.1"/>
    <property type="molecule type" value="Genomic_DNA"/>
</dbReference>
<evidence type="ECO:0000313" key="1">
    <source>
        <dbReference type="EMBL" id="PJC30439.1"/>
    </source>
</evidence>
<gene>
    <name evidence="1" type="ORF">CO051_05735</name>
</gene>